<sequence length="220" mass="24152">MSPGVLGLALLLSQCVLLSAAAAFAEELLEVKSVLGDDCTLRCTAKHKPGVEYMAVRWYKVREPPAPRLSGLLTKELPDGETRQYHGVDREAELHGESHDIFLPNVTCSDGGLYTCHLAAPVGEQNREGQVLLTLTDCSEGPTKNLNMVIAATAVLIFALIIFLISYVCVKNIIWDRNKTVRKEILLDAPLKPLEKKDLKLIYTLGSKTSETPTIKHVCV</sequence>
<gene>
    <name evidence="1" type="ORF">L3Q82_012930</name>
</gene>
<organism evidence="1 2">
    <name type="scientific">Scortum barcoo</name>
    <name type="common">barcoo grunter</name>
    <dbReference type="NCBI Taxonomy" id="214431"/>
    <lineage>
        <taxon>Eukaryota</taxon>
        <taxon>Metazoa</taxon>
        <taxon>Chordata</taxon>
        <taxon>Craniata</taxon>
        <taxon>Vertebrata</taxon>
        <taxon>Euteleostomi</taxon>
        <taxon>Actinopterygii</taxon>
        <taxon>Neopterygii</taxon>
        <taxon>Teleostei</taxon>
        <taxon>Neoteleostei</taxon>
        <taxon>Acanthomorphata</taxon>
        <taxon>Eupercaria</taxon>
        <taxon>Centrarchiformes</taxon>
        <taxon>Terapontoidei</taxon>
        <taxon>Terapontidae</taxon>
        <taxon>Scortum</taxon>
    </lineage>
</organism>
<keyword evidence="2" id="KW-1185">Reference proteome</keyword>
<name>A0ACB8W0P9_9TELE</name>
<dbReference type="EMBL" id="CM041546">
    <property type="protein sequence ID" value="KAI3361260.1"/>
    <property type="molecule type" value="Genomic_DNA"/>
</dbReference>
<evidence type="ECO:0000313" key="1">
    <source>
        <dbReference type="EMBL" id="KAI3361260.1"/>
    </source>
</evidence>
<protein>
    <submittedName>
        <fullName evidence="1">Uncharacterized protein</fullName>
    </submittedName>
</protein>
<evidence type="ECO:0000313" key="2">
    <source>
        <dbReference type="Proteomes" id="UP000831701"/>
    </source>
</evidence>
<dbReference type="Proteomes" id="UP000831701">
    <property type="component" value="Chromosome 16"/>
</dbReference>
<reference evidence="1" key="1">
    <citation type="submission" date="2022-04" db="EMBL/GenBank/DDBJ databases">
        <title>Jade perch genome.</title>
        <authorList>
            <person name="Chao B."/>
        </authorList>
    </citation>
    <scope>NUCLEOTIDE SEQUENCE</scope>
    <source>
        <strain evidence="1">CB-2022</strain>
    </source>
</reference>
<accession>A0ACB8W0P9</accession>
<comment type="caution">
    <text evidence="1">The sequence shown here is derived from an EMBL/GenBank/DDBJ whole genome shotgun (WGS) entry which is preliminary data.</text>
</comment>
<proteinExistence type="predicted"/>